<evidence type="ECO:0000313" key="1">
    <source>
        <dbReference type="EMBL" id="KAK1861454.1"/>
    </source>
</evidence>
<organism evidence="1 2">
    <name type="scientific">Pyropia yezoensis</name>
    <name type="common">Susabi-nori</name>
    <name type="synonym">Porphyra yezoensis</name>
    <dbReference type="NCBI Taxonomy" id="2788"/>
    <lineage>
        <taxon>Eukaryota</taxon>
        <taxon>Rhodophyta</taxon>
        <taxon>Bangiophyceae</taxon>
        <taxon>Bangiales</taxon>
        <taxon>Bangiaceae</taxon>
        <taxon>Pyropia</taxon>
    </lineage>
</organism>
<proteinExistence type="predicted"/>
<dbReference type="EMBL" id="CM020618">
    <property type="protein sequence ID" value="KAK1861454.1"/>
    <property type="molecule type" value="Genomic_DNA"/>
</dbReference>
<reference evidence="1" key="1">
    <citation type="submission" date="2019-11" db="EMBL/GenBank/DDBJ databases">
        <title>Nori genome reveals adaptations in red seaweeds to the harsh intertidal environment.</title>
        <authorList>
            <person name="Wang D."/>
            <person name="Mao Y."/>
        </authorList>
    </citation>
    <scope>NUCLEOTIDE SEQUENCE</scope>
    <source>
        <tissue evidence="1">Gametophyte</tissue>
    </source>
</reference>
<sequence length="447" mass="47156">MRCRAPSACVRSPGAPLPTHCCLSRLVHVPSLTRSLLVHPARCSQCVRAPRGSTLASPHARAGGASSAFPRAMRSRPLAEAAAVWAHAPPLAVPPPSEGWMASAPEARPPAHPSVVWMGYVPVAPTEGLLDDYMPTPRDADVDGEAAADMEGPPEPAADANCSLDLPHVYGEEQDPVVTAGTCLWQEHEGGNDEDEGWASSGAKEYSEEMSLAINEQVQGRVHPDGKPVDVKSALAYSPGFCSVDATLKHLQEVAAFEATNRYEQGPGRRVPPTPQPSEVEVALGDRRRSVLARKALKKRSAYTSRFKRVVYEELLEAELVARQARHDAVFAELNALRASVEELRAATAAAEEHAAVQTTTCVTPSASVAPTSAEPSPVGSPVTPTEPAVEALAASVAGPTAASAPSQPPLTWPTGEKEGPGRWTLDASWADVPFPFLEDTCAANAA</sequence>
<accession>A0ACC3BTT5</accession>
<keyword evidence="2" id="KW-1185">Reference proteome</keyword>
<protein>
    <submittedName>
        <fullName evidence="1">Uncharacterized protein</fullName>
    </submittedName>
</protein>
<gene>
    <name evidence="1" type="ORF">I4F81_004038</name>
</gene>
<comment type="caution">
    <text evidence="1">The sequence shown here is derived from an EMBL/GenBank/DDBJ whole genome shotgun (WGS) entry which is preliminary data.</text>
</comment>
<evidence type="ECO:0000313" key="2">
    <source>
        <dbReference type="Proteomes" id="UP000798662"/>
    </source>
</evidence>
<dbReference type="Proteomes" id="UP000798662">
    <property type="component" value="Chromosome 1"/>
</dbReference>
<name>A0ACC3BTT5_PYRYE</name>